<dbReference type="AlphaFoldDB" id="A0A4C1XSY8"/>
<dbReference type="PROSITE" id="PS00028">
    <property type="entry name" value="ZINC_FINGER_C2H2_1"/>
    <property type="match status" value="4"/>
</dbReference>
<evidence type="ECO:0000313" key="10">
    <source>
        <dbReference type="EMBL" id="GBP65325.1"/>
    </source>
</evidence>
<dbReference type="PANTHER" id="PTHR24394:SF29">
    <property type="entry name" value="MYONEURIN"/>
    <property type="match status" value="1"/>
</dbReference>
<name>A0A4C1XSY8_EUMVA</name>
<accession>A0A4C1XSY8</accession>
<keyword evidence="11" id="KW-1185">Reference proteome</keyword>
<feature type="domain" description="C2H2-type" evidence="9">
    <location>
        <begin position="429"/>
        <end position="452"/>
    </location>
</feature>
<comment type="subcellular location">
    <subcellularLocation>
        <location evidence="1">Nucleus</location>
    </subcellularLocation>
</comment>
<dbReference type="InterPro" id="IPR036236">
    <property type="entry name" value="Znf_C2H2_sf"/>
</dbReference>
<dbReference type="SUPFAM" id="SSF57667">
    <property type="entry name" value="beta-beta-alpha zinc fingers"/>
    <property type="match status" value="1"/>
</dbReference>
<evidence type="ECO:0000256" key="1">
    <source>
        <dbReference type="ARBA" id="ARBA00004123"/>
    </source>
</evidence>
<dbReference type="Proteomes" id="UP000299102">
    <property type="component" value="Unassembled WGS sequence"/>
</dbReference>
<evidence type="ECO:0000256" key="4">
    <source>
        <dbReference type="ARBA" id="ARBA00022771"/>
    </source>
</evidence>
<comment type="caution">
    <text evidence="10">The sequence shown here is derived from an EMBL/GenBank/DDBJ whole genome shotgun (WGS) entry which is preliminary data.</text>
</comment>
<keyword evidence="5" id="KW-0862">Zinc</keyword>
<keyword evidence="3" id="KW-0677">Repeat</keyword>
<dbReference type="Gene3D" id="3.30.160.60">
    <property type="entry name" value="Classic Zinc Finger"/>
    <property type="match status" value="2"/>
</dbReference>
<dbReference type="PANTHER" id="PTHR24394">
    <property type="entry name" value="ZINC FINGER PROTEIN"/>
    <property type="match status" value="1"/>
</dbReference>
<dbReference type="InterPro" id="IPR013087">
    <property type="entry name" value="Znf_C2H2_type"/>
</dbReference>
<dbReference type="STRING" id="151549.A0A4C1XSY8"/>
<sequence>MTDKNKVTVEVSFFCGICLSTGRALKPLGDYLEMFVNIMKDTKISSKLSSEMQVCWECRAVFSKIWCLRMRALKAWRTLQSIQMNGLKVLPVEAFSTLSKTFLCQNDSIVIEYENDKKSKENINDEDSKEYKNDDSKEYKNDDSKEYKNDDSKECKNDDSKEYKNDDSKVHKNREEYKEYKNYDSKECNNSEDCKENKNNEYSKESKNDKDSKDHKNNEDTNESKNNEDSNALIKCEFSEDFDNDPSADENFFENANNDLGNKSEEMYLDEIKTEPVSPGTLVMDLTKKRRNRGPTKKFKFKMITVKNRNKEIKDYVKLKISHAELINYLNRERSRDHYKSKPYKCKSCIVGWKRKEALLEHKKEYHVKSRGPYICDICKMRCSQKNAIVQHIQKHYYKHRCLICKEDFYERERIFYHMNRKHWDVRLHECLECGLRFNTRRDFYKHHKELHGRFDCDSCGKSYSTKGKIIKHLQETHEPLYCKICDVHFKAYKYVSNVFIEIKGLTQLLVQGQWGETET</sequence>
<gene>
    <name evidence="10" type="primary">zbtb24</name>
    <name evidence="10" type="ORF">EVAR_52099_1</name>
</gene>
<dbReference type="GO" id="GO:0008270">
    <property type="term" value="F:zinc ion binding"/>
    <property type="evidence" value="ECO:0007669"/>
    <property type="project" value="UniProtKB-KW"/>
</dbReference>
<dbReference type="PROSITE" id="PS50157">
    <property type="entry name" value="ZINC_FINGER_C2H2_2"/>
    <property type="match status" value="3"/>
</dbReference>
<organism evidence="10 11">
    <name type="scientific">Eumeta variegata</name>
    <name type="common">Bagworm moth</name>
    <name type="synonym">Eumeta japonica</name>
    <dbReference type="NCBI Taxonomy" id="151549"/>
    <lineage>
        <taxon>Eukaryota</taxon>
        <taxon>Metazoa</taxon>
        <taxon>Ecdysozoa</taxon>
        <taxon>Arthropoda</taxon>
        <taxon>Hexapoda</taxon>
        <taxon>Insecta</taxon>
        <taxon>Pterygota</taxon>
        <taxon>Neoptera</taxon>
        <taxon>Endopterygota</taxon>
        <taxon>Lepidoptera</taxon>
        <taxon>Glossata</taxon>
        <taxon>Ditrysia</taxon>
        <taxon>Tineoidea</taxon>
        <taxon>Psychidae</taxon>
        <taxon>Oiketicinae</taxon>
        <taxon>Eumeta</taxon>
    </lineage>
</organism>
<dbReference type="SMART" id="SM00355">
    <property type="entry name" value="ZnF_C2H2"/>
    <property type="match status" value="5"/>
</dbReference>
<evidence type="ECO:0000256" key="8">
    <source>
        <dbReference type="SAM" id="MobiDB-lite"/>
    </source>
</evidence>
<reference evidence="10 11" key="1">
    <citation type="journal article" date="2019" name="Commun. Biol.">
        <title>The bagworm genome reveals a unique fibroin gene that provides high tensile strength.</title>
        <authorList>
            <person name="Kono N."/>
            <person name="Nakamura H."/>
            <person name="Ohtoshi R."/>
            <person name="Tomita M."/>
            <person name="Numata K."/>
            <person name="Arakawa K."/>
        </authorList>
    </citation>
    <scope>NUCLEOTIDE SEQUENCE [LARGE SCALE GENOMIC DNA]</scope>
</reference>
<keyword evidence="2" id="KW-0479">Metal-binding</keyword>
<dbReference type="GO" id="GO:0005634">
    <property type="term" value="C:nucleus"/>
    <property type="evidence" value="ECO:0007669"/>
    <property type="project" value="UniProtKB-SubCell"/>
</dbReference>
<proteinExistence type="predicted"/>
<protein>
    <submittedName>
        <fullName evidence="10">Zinc finger and BTB domain-containing protein 24</fullName>
    </submittedName>
</protein>
<keyword evidence="6" id="KW-0539">Nucleus</keyword>
<feature type="region of interest" description="Disordered" evidence="8">
    <location>
        <begin position="121"/>
        <end position="231"/>
    </location>
</feature>
<dbReference type="EMBL" id="BGZK01000926">
    <property type="protein sequence ID" value="GBP65325.1"/>
    <property type="molecule type" value="Genomic_DNA"/>
</dbReference>
<feature type="domain" description="C2H2-type" evidence="9">
    <location>
        <begin position="455"/>
        <end position="478"/>
    </location>
</feature>
<feature type="domain" description="C2H2-type" evidence="9">
    <location>
        <begin position="344"/>
        <end position="372"/>
    </location>
</feature>
<evidence type="ECO:0000256" key="2">
    <source>
        <dbReference type="ARBA" id="ARBA00022723"/>
    </source>
</evidence>
<evidence type="ECO:0000256" key="7">
    <source>
        <dbReference type="PROSITE-ProRule" id="PRU00042"/>
    </source>
</evidence>
<keyword evidence="4 7" id="KW-0863">Zinc-finger</keyword>
<evidence type="ECO:0000259" key="9">
    <source>
        <dbReference type="PROSITE" id="PS50157"/>
    </source>
</evidence>
<evidence type="ECO:0000256" key="6">
    <source>
        <dbReference type="ARBA" id="ARBA00023242"/>
    </source>
</evidence>
<evidence type="ECO:0000256" key="3">
    <source>
        <dbReference type="ARBA" id="ARBA00022737"/>
    </source>
</evidence>
<dbReference type="GO" id="GO:0000981">
    <property type="term" value="F:DNA-binding transcription factor activity, RNA polymerase II-specific"/>
    <property type="evidence" value="ECO:0007669"/>
    <property type="project" value="TreeGrafter"/>
</dbReference>
<evidence type="ECO:0000256" key="5">
    <source>
        <dbReference type="ARBA" id="ARBA00022833"/>
    </source>
</evidence>
<feature type="compositionally biased region" description="Basic and acidic residues" evidence="8">
    <location>
        <begin position="129"/>
        <end position="228"/>
    </location>
</feature>
<evidence type="ECO:0000313" key="11">
    <source>
        <dbReference type="Proteomes" id="UP000299102"/>
    </source>
</evidence>
<dbReference type="OrthoDB" id="6077919at2759"/>